<reference evidence="1" key="1">
    <citation type="journal article" date="2023" name="Mol. Phylogenet. Evol.">
        <title>Genome-scale phylogeny and comparative genomics of the fungal order Sordariales.</title>
        <authorList>
            <person name="Hensen N."/>
            <person name="Bonometti L."/>
            <person name="Westerberg I."/>
            <person name="Brannstrom I.O."/>
            <person name="Guillou S."/>
            <person name="Cros-Aarteil S."/>
            <person name="Calhoun S."/>
            <person name="Haridas S."/>
            <person name="Kuo A."/>
            <person name="Mondo S."/>
            <person name="Pangilinan J."/>
            <person name="Riley R."/>
            <person name="LaButti K."/>
            <person name="Andreopoulos B."/>
            <person name="Lipzen A."/>
            <person name="Chen C."/>
            <person name="Yan M."/>
            <person name="Daum C."/>
            <person name="Ng V."/>
            <person name="Clum A."/>
            <person name="Steindorff A."/>
            <person name="Ohm R.A."/>
            <person name="Martin F."/>
            <person name="Silar P."/>
            <person name="Natvig D.O."/>
            <person name="Lalanne C."/>
            <person name="Gautier V."/>
            <person name="Ament-Velasquez S.L."/>
            <person name="Kruys A."/>
            <person name="Hutchinson M.I."/>
            <person name="Powell A.J."/>
            <person name="Barry K."/>
            <person name="Miller A.N."/>
            <person name="Grigoriev I.V."/>
            <person name="Debuchy R."/>
            <person name="Gladieux P."/>
            <person name="Hiltunen Thoren M."/>
            <person name="Johannesson H."/>
        </authorList>
    </citation>
    <scope>NUCLEOTIDE SEQUENCE</scope>
    <source>
        <strain evidence="1">PSN293</strain>
    </source>
</reference>
<reference evidence="1" key="2">
    <citation type="submission" date="2023-05" db="EMBL/GenBank/DDBJ databases">
        <authorList>
            <consortium name="Lawrence Berkeley National Laboratory"/>
            <person name="Steindorff A."/>
            <person name="Hensen N."/>
            <person name="Bonometti L."/>
            <person name="Westerberg I."/>
            <person name="Brannstrom I.O."/>
            <person name="Guillou S."/>
            <person name="Cros-Aarteil S."/>
            <person name="Calhoun S."/>
            <person name="Haridas S."/>
            <person name="Kuo A."/>
            <person name="Mondo S."/>
            <person name="Pangilinan J."/>
            <person name="Riley R."/>
            <person name="Labutti K."/>
            <person name="Andreopoulos B."/>
            <person name="Lipzen A."/>
            <person name="Chen C."/>
            <person name="Yanf M."/>
            <person name="Daum C."/>
            <person name="Ng V."/>
            <person name="Clum A."/>
            <person name="Ohm R."/>
            <person name="Martin F."/>
            <person name="Silar P."/>
            <person name="Natvig D."/>
            <person name="Lalanne C."/>
            <person name="Gautier V."/>
            <person name="Ament-Velasquez S.L."/>
            <person name="Kruys A."/>
            <person name="Hutchinson M.I."/>
            <person name="Powell A.J."/>
            <person name="Barry K."/>
            <person name="Miller A.N."/>
            <person name="Grigoriev I.V."/>
            <person name="Debuchy R."/>
            <person name="Gladieux P."/>
            <person name="Thoren M.H."/>
            <person name="Johannesson H."/>
        </authorList>
    </citation>
    <scope>NUCLEOTIDE SEQUENCE</scope>
    <source>
        <strain evidence="1">PSN293</strain>
    </source>
</reference>
<sequence length="77" mass="8205">MDHARGPAATATPSAGLSQLRRFVSRRPTLTAVTLALAGLGLTFKYISTTIRQNELAQKQSARSSFYVPVERSGGGI</sequence>
<dbReference type="Proteomes" id="UP001301769">
    <property type="component" value="Unassembled WGS sequence"/>
</dbReference>
<proteinExistence type="predicted"/>
<name>A0AAN6YAI3_9PEZI</name>
<accession>A0AAN6YAI3</accession>
<evidence type="ECO:0000313" key="1">
    <source>
        <dbReference type="EMBL" id="KAK4215704.1"/>
    </source>
</evidence>
<dbReference type="EMBL" id="MU858077">
    <property type="protein sequence ID" value="KAK4215704.1"/>
    <property type="molecule type" value="Genomic_DNA"/>
</dbReference>
<gene>
    <name evidence="1" type="ORF">QBC37DRAFT_120649</name>
</gene>
<protein>
    <submittedName>
        <fullName evidence="1">Uncharacterized protein</fullName>
    </submittedName>
</protein>
<comment type="caution">
    <text evidence="1">The sequence shown here is derived from an EMBL/GenBank/DDBJ whole genome shotgun (WGS) entry which is preliminary data.</text>
</comment>
<keyword evidence="2" id="KW-1185">Reference proteome</keyword>
<organism evidence="1 2">
    <name type="scientific">Rhypophila decipiens</name>
    <dbReference type="NCBI Taxonomy" id="261697"/>
    <lineage>
        <taxon>Eukaryota</taxon>
        <taxon>Fungi</taxon>
        <taxon>Dikarya</taxon>
        <taxon>Ascomycota</taxon>
        <taxon>Pezizomycotina</taxon>
        <taxon>Sordariomycetes</taxon>
        <taxon>Sordariomycetidae</taxon>
        <taxon>Sordariales</taxon>
        <taxon>Naviculisporaceae</taxon>
        <taxon>Rhypophila</taxon>
    </lineage>
</organism>
<evidence type="ECO:0000313" key="2">
    <source>
        <dbReference type="Proteomes" id="UP001301769"/>
    </source>
</evidence>
<dbReference type="AlphaFoldDB" id="A0AAN6YAI3"/>